<dbReference type="GO" id="GO:0036297">
    <property type="term" value="P:interstrand cross-link repair"/>
    <property type="evidence" value="ECO:0007669"/>
    <property type="project" value="TreeGrafter"/>
</dbReference>
<organism evidence="3 4">
    <name type="scientific">Polarella glacialis</name>
    <name type="common">Dinoflagellate</name>
    <dbReference type="NCBI Taxonomy" id="89957"/>
    <lineage>
        <taxon>Eukaryota</taxon>
        <taxon>Sar</taxon>
        <taxon>Alveolata</taxon>
        <taxon>Dinophyceae</taxon>
        <taxon>Suessiales</taxon>
        <taxon>Suessiaceae</taxon>
        <taxon>Polarella</taxon>
    </lineage>
</organism>
<dbReference type="Pfam" id="PF09369">
    <property type="entry name" value="MZB"/>
    <property type="match status" value="1"/>
</dbReference>
<keyword evidence="4" id="KW-1185">Reference proteome</keyword>
<dbReference type="PANTHER" id="PTHR47957:SF3">
    <property type="entry name" value="ATP-DEPENDENT HELICASE HRQ1"/>
    <property type="match status" value="1"/>
</dbReference>
<sequence>MTCTRTCTQANQQTNQNGCCALQSNLSVAEAPLEQHFCRHPDDFFGRSLDTRLPDTANEVLLKGHVLCAAAELLPFSEAEVKSCFGDAAVSVLDELLREGRLIVQPPARGKLASDEVKLFRLIQGKGKKSPKEEVNLRDIDPVQFQIIVRGTFNPLETLDQRLAYMKLHPGAVYLNQTTSYFVEELDLQKRIAWVIPKDGRKIEYYTESSEHSTLVLAGGGQARPASLPDTAVCNGSTAVVRSGSATVHWRMYGFKKKSKKDHSILDTIELSFPPVEYQTRAAWMDLPGSVLQPVAQAGHVVDRGGLHALEHAMLALAPLCCDLEASELSCQHTRRDSDPNRYLLLLFESQKGGAGAGAAKLFAHWEELLSNAVRLIEECKCEKGCPNCIVISGCGEYNHGLDKAAALKIGRALGFGTPPTGALAGGTPLGSQTELARSEQPLEQQQPPPQQQQQQQQQQRQQQQQQQQQQRQQQREQQQEHQQQQEQQQQQQDVVQKKTHELQEQAETGTIPVAAAELGQQQQEQPQPQQTVRRTFGRRLNNGSGLPTAALQSGGAAGHVLHCLSCT</sequence>
<evidence type="ECO:0000259" key="2">
    <source>
        <dbReference type="Pfam" id="PF09369"/>
    </source>
</evidence>
<evidence type="ECO:0000256" key="1">
    <source>
        <dbReference type="SAM" id="MobiDB-lite"/>
    </source>
</evidence>
<reference evidence="3" key="1">
    <citation type="submission" date="2021-02" db="EMBL/GenBank/DDBJ databases">
        <authorList>
            <person name="Dougan E. K."/>
            <person name="Rhodes N."/>
            <person name="Thang M."/>
            <person name="Chan C."/>
        </authorList>
    </citation>
    <scope>NUCLEOTIDE SEQUENCE</scope>
</reference>
<accession>A0A813G714</accession>
<evidence type="ECO:0000313" key="4">
    <source>
        <dbReference type="Proteomes" id="UP000654075"/>
    </source>
</evidence>
<dbReference type="AlphaFoldDB" id="A0A813G714"/>
<name>A0A813G714_POLGL</name>
<dbReference type="GO" id="GO:0005634">
    <property type="term" value="C:nucleus"/>
    <property type="evidence" value="ECO:0007669"/>
    <property type="project" value="TreeGrafter"/>
</dbReference>
<evidence type="ECO:0000313" key="3">
    <source>
        <dbReference type="EMBL" id="CAE8622738.1"/>
    </source>
</evidence>
<dbReference type="EMBL" id="CAJNNV010028042">
    <property type="protein sequence ID" value="CAE8622738.1"/>
    <property type="molecule type" value="Genomic_DNA"/>
</dbReference>
<dbReference type="InterPro" id="IPR018973">
    <property type="entry name" value="MZB"/>
</dbReference>
<dbReference type="Proteomes" id="UP000654075">
    <property type="component" value="Unassembled WGS sequence"/>
</dbReference>
<dbReference type="OrthoDB" id="18781at2759"/>
<dbReference type="GO" id="GO:0043138">
    <property type="term" value="F:3'-5' DNA helicase activity"/>
    <property type="evidence" value="ECO:0007669"/>
    <property type="project" value="TreeGrafter"/>
</dbReference>
<protein>
    <recommendedName>
        <fullName evidence="2">MrfA-like Zn-binding domain-containing protein</fullName>
    </recommendedName>
</protein>
<gene>
    <name evidence="3" type="ORF">PGLA1383_LOCUS40132</name>
</gene>
<comment type="caution">
    <text evidence="3">The sequence shown here is derived from an EMBL/GenBank/DDBJ whole genome shotgun (WGS) entry which is preliminary data.</text>
</comment>
<dbReference type="GO" id="GO:0006289">
    <property type="term" value="P:nucleotide-excision repair"/>
    <property type="evidence" value="ECO:0007669"/>
    <property type="project" value="TreeGrafter"/>
</dbReference>
<proteinExistence type="predicted"/>
<dbReference type="PANTHER" id="PTHR47957">
    <property type="entry name" value="ATP-DEPENDENT HELICASE HRQ1"/>
    <property type="match status" value="1"/>
</dbReference>
<feature type="domain" description="MrfA-like Zn-binding" evidence="2">
    <location>
        <begin position="310"/>
        <end position="390"/>
    </location>
</feature>
<feature type="region of interest" description="Disordered" evidence="1">
    <location>
        <begin position="421"/>
        <end position="460"/>
    </location>
</feature>